<name>A0A376C0I3_9FLAO</name>
<accession>A0A376C0I3</accession>
<dbReference type="AlphaFoldDB" id="A0A376C0I3"/>
<evidence type="ECO:0000313" key="3">
    <source>
        <dbReference type="Proteomes" id="UP000255515"/>
    </source>
</evidence>
<keyword evidence="1" id="KW-0472">Membrane</keyword>
<reference evidence="2 3" key="1">
    <citation type="submission" date="2018-06" db="EMBL/GenBank/DDBJ databases">
        <authorList>
            <consortium name="Pathogen Informatics"/>
            <person name="Doyle S."/>
        </authorList>
    </citation>
    <scope>NUCLEOTIDE SEQUENCE [LARGE SCALE GENOMIC DNA]</scope>
    <source>
        <strain evidence="2 3">NCTC11661</strain>
    </source>
</reference>
<dbReference type="Proteomes" id="UP000255515">
    <property type="component" value="Unassembled WGS sequence"/>
</dbReference>
<evidence type="ECO:0000256" key="1">
    <source>
        <dbReference type="SAM" id="Phobius"/>
    </source>
</evidence>
<keyword evidence="1" id="KW-1133">Transmembrane helix</keyword>
<organism evidence="2 3">
    <name type="scientific">Bergeyella zoohelcum</name>
    <dbReference type="NCBI Taxonomy" id="1015"/>
    <lineage>
        <taxon>Bacteria</taxon>
        <taxon>Pseudomonadati</taxon>
        <taxon>Bacteroidota</taxon>
        <taxon>Flavobacteriia</taxon>
        <taxon>Flavobacteriales</taxon>
        <taxon>Weeksellaceae</taxon>
        <taxon>Bergeyella</taxon>
    </lineage>
</organism>
<protein>
    <submittedName>
        <fullName evidence="2">Uncharacterized protein</fullName>
    </submittedName>
</protein>
<dbReference type="RefSeq" id="WP_002689153.1">
    <property type="nucleotide sequence ID" value="NZ_JAXFPJ010000013.1"/>
</dbReference>
<dbReference type="EMBL" id="UFTJ01000002">
    <property type="protein sequence ID" value="SSZ55600.1"/>
    <property type="molecule type" value="Genomic_DNA"/>
</dbReference>
<evidence type="ECO:0000313" key="2">
    <source>
        <dbReference type="EMBL" id="SSZ55600.1"/>
    </source>
</evidence>
<gene>
    <name evidence="2" type="ORF">NCTC11661_00983</name>
</gene>
<feature type="transmembrane region" description="Helical" evidence="1">
    <location>
        <begin position="21"/>
        <end position="42"/>
    </location>
</feature>
<keyword evidence="1" id="KW-0812">Transmembrane</keyword>
<sequence length="46" mass="5016">MEKLNHHTASAQCTTIGGITIVVETICKGAICSFMMMGMMFIHTLL</sequence>
<proteinExistence type="predicted"/>